<dbReference type="Pfam" id="PF06912">
    <property type="entry name" value="DUF1275"/>
    <property type="match status" value="1"/>
</dbReference>
<dbReference type="PANTHER" id="PTHR37488:SF1">
    <property type="entry name" value="DUF1275 DOMAIN PROTEIN"/>
    <property type="match status" value="1"/>
</dbReference>
<dbReference type="InterPro" id="IPR010699">
    <property type="entry name" value="DUF1275"/>
</dbReference>
<keyword evidence="4" id="KW-1185">Reference proteome</keyword>
<evidence type="ECO:0000256" key="2">
    <source>
        <dbReference type="SAM" id="Phobius"/>
    </source>
</evidence>
<evidence type="ECO:0000256" key="1">
    <source>
        <dbReference type="SAM" id="MobiDB-lite"/>
    </source>
</evidence>
<evidence type="ECO:0000313" key="3">
    <source>
        <dbReference type="EMBL" id="CAK4030729.1"/>
    </source>
</evidence>
<feature type="transmembrane region" description="Helical" evidence="2">
    <location>
        <begin position="127"/>
        <end position="149"/>
    </location>
</feature>
<protein>
    <recommendedName>
        <fullName evidence="5">DUF1275 domain protein</fullName>
    </recommendedName>
</protein>
<evidence type="ECO:0000313" key="4">
    <source>
        <dbReference type="Proteomes" id="UP001296104"/>
    </source>
</evidence>
<proteinExistence type="predicted"/>
<dbReference type="PANTHER" id="PTHR37488">
    <property type="entry name" value="DUF1275 DOMAIN-CONTAINING PROTEIN"/>
    <property type="match status" value="1"/>
</dbReference>
<dbReference type="AlphaFoldDB" id="A0AAI9EC58"/>
<keyword evidence="2" id="KW-0812">Transmembrane</keyword>
<sequence length="279" mass="30477">MAHNHTNHGRTNERTTLLDNTTTTKPPNHSPTTRLKTHFTSPVSPNKGYLALLFCYTITGLLDSSSVATWGSFVSMQTGNSIYLGSGLVAPRESDRWLRALLSICAFCLGAFAFGRFHRACGGRTRWVIVASYLAQFLFVLAAALVIQYDPQDSDPKLRALDLWTALPLVFLAFQAAGQAVISRVLGYGGLTSVVLTSIYCDLFSDEKLLLWAEADPLRNQRAAAIVLLLLGAMIGGLWAQSPIGLQGALWTAVGFKAVLVVTWCFWASDKEEDDETTD</sequence>
<dbReference type="EMBL" id="CAVMBE010000039">
    <property type="protein sequence ID" value="CAK4030729.1"/>
    <property type="molecule type" value="Genomic_DNA"/>
</dbReference>
<keyword evidence="2" id="KW-1133">Transmembrane helix</keyword>
<accession>A0AAI9EC58</accession>
<evidence type="ECO:0008006" key="5">
    <source>
        <dbReference type="Google" id="ProtNLM"/>
    </source>
</evidence>
<reference evidence="3" key="1">
    <citation type="submission" date="2023-11" db="EMBL/GenBank/DDBJ databases">
        <authorList>
            <person name="Alioto T."/>
            <person name="Alioto T."/>
            <person name="Gomez Garrido J."/>
        </authorList>
    </citation>
    <scope>NUCLEOTIDE SEQUENCE</scope>
</reference>
<feature type="transmembrane region" description="Helical" evidence="2">
    <location>
        <begin position="248"/>
        <end position="267"/>
    </location>
</feature>
<organism evidence="3 4">
    <name type="scientific">Lecanosticta acicola</name>
    <dbReference type="NCBI Taxonomy" id="111012"/>
    <lineage>
        <taxon>Eukaryota</taxon>
        <taxon>Fungi</taxon>
        <taxon>Dikarya</taxon>
        <taxon>Ascomycota</taxon>
        <taxon>Pezizomycotina</taxon>
        <taxon>Dothideomycetes</taxon>
        <taxon>Dothideomycetidae</taxon>
        <taxon>Mycosphaerellales</taxon>
        <taxon>Mycosphaerellaceae</taxon>
        <taxon>Lecanosticta</taxon>
    </lineage>
</organism>
<keyword evidence="2" id="KW-0472">Membrane</keyword>
<feature type="compositionally biased region" description="Polar residues" evidence="1">
    <location>
        <begin position="25"/>
        <end position="39"/>
    </location>
</feature>
<feature type="region of interest" description="Disordered" evidence="1">
    <location>
        <begin position="1"/>
        <end position="39"/>
    </location>
</feature>
<gene>
    <name evidence="3" type="ORF">LECACI_7A005887</name>
</gene>
<feature type="transmembrane region" description="Helical" evidence="2">
    <location>
        <begin position="161"/>
        <end position="179"/>
    </location>
</feature>
<comment type="caution">
    <text evidence="3">The sequence shown here is derived from an EMBL/GenBank/DDBJ whole genome shotgun (WGS) entry which is preliminary data.</text>
</comment>
<dbReference type="Proteomes" id="UP001296104">
    <property type="component" value="Unassembled WGS sequence"/>
</dbReference>
<feature type="transmembrane region" description="Helical" evidence="2">
    <location>
        <begin position="97"/>
        <end position="115"/>
    </location>
</feature>
<feature type="transmembrane region" description="Helical" evidence="2">
    <location>
        <begin position="223"/>
        <end position="242"/>
    </location>
</feature>
<name>A0AAI9EC58_9PEZI</name>
<feature type="transmembrane region" description="Helical" evidence="2">
    <location>
        <begin position="49"/>
        <end position="76"/>
    </location>
</feature>
<feature type="compositionally biased region" description="Low complexity" evidence="1">
    <location>
        <begin position="14"/>
        <end position="24"/>
    </location>
</feature>